<evidence type="ECO:0000313" key="4">
    <source>
        <dbReference type="Proteomes" id="UP000829354"/>
    </source>
</evidence>
<evidence type="ECO:0000313" key="3">
    <source>
        <dbReference type="EMBL" id="UMM18138.1"/>
    </source>
</evidence>
<keyword evidence="4" id="KW-1185">Reference proteome</keyword>
<dbReference type="Proteomes" id="UP000829354">
    <property type="component" value="Chromosome II"/>
</dbReference>
<evidence type="ECO:0000256" key="2">
    <source>
        <dbReference type="SAM" id="SignalP"/>
    </source>
</evidence>
<evidence type="ECO:0000256" key="1">
    <source>
        <dbReference type="SAM" id="MobiDB-lite"/>
    </source>
</evidence>
<name>A0AAE9E8V8_CAEBR</name>
<protein>
    <submittedName>
        <fullName evidence="3">Uncharacterized protein</fullName>
    </submittedName>
</protein>
<feature type="signal peptide" evidence="2">
    <location>
        <begin position="1"/>
        <end position="18"/>
    </location>
</feature>
<dbReference type="AlphaFoldDB" id="A0AAE9E8V8"/>
<feature type="compositionally biased region" description="Low complexity" evidence="1">
    <location>
        <begin position="211"/>
        <end position="230"/>
    </location>
</feature>
<sequence length="307" mass="34827">MTLRIAAILASIAVFCHAEASEKVEISHPASDKIYGKYIELSMNLTIILKDTKIEEAAIHQLAKDMVSNDGNEEKVQKVLDKFMTKLPEDQQKDFGRLYFDKIKLDYITRKVHRVLGFYLTRHQIQRLRYVLEKKFEAGATRPELVEAMVEELTKDVKREKAVKAIAQTMKDLKIFSRKNPGWIEQVEMLFSHAMVHDEMKNPGYNENMETSSAASTPNTSTSTFPSANNLSASSKRLGPNSATSKLVEEIIESNKQLIEEAAMQKAASGVNVTTKQYNNLIPLSFDQEEFLRNHEASMPANRSRKL</sequence>
<feature type="chain" id="PRO_5042262265" evidence="2">
    <location>
        <begin position="19"/>
        <end position="307"/>
    </location>
</feature>
<keyword evidence="2" id="KW-0732">Signal</keyword>
<feature type="compositionally biased region" description="Polar residues" evidence="1">
    <location>
        <begin position="231"/>
        <end position="240"/>
    </location>
</feature>
<proteinExistence type="predicted"/>
<dbReference type="EMBL" id="CP092621">
    <property type="protein sequence ID" value="UMM18138.1"/>
    <property type="molecule type" value="Genomic_DNA"/>
</dbReference>
<reference evidence="3 4" key="1">
    <citation type="submission" date="2022-04" db="EMBL/GenBank/DDBJ databases">
        <title>Chromosome-level reference genomes for two strains of Caenorhabditis briggsae: an improved platform for comparative genomics.</title>
        <authorList>
            <person name="Stevens L."/>
            <person name="Andersen E."/>
        </authorList>
    </citation>
    <scope>NUCLEOTIDE SEQUENCE [LARGE SCALE GENOMIC DNA]</scope>
    <source>
        <strain evidence="3">VX34</strain>
        <tissue evidence="3">Whole-organism</tissue>
    </source>
</reference>
<feature type="region of interest" description="Disordered" evidence="1">
    <location>
        <begin position="203"/>
        <end position="240"/>
    </location>
</feature>
<organism evidence="3 4">
    <name type="scientific">Caenorhabditis briggsae</name>
    <dbReference type="NCBI Taxonomy" id="6238"/>
    <lineage>
        <taxon>Eukaryota</taxon>
        <taxon>Metazoa</taxon>
        <taxon>Ecdysozoa</taxon>
        <taxon>Nematoda</taxon>
        <taxon>Chromadorea</taxon>
        <taxon>Rhabditida</taxon>
        <taxon>Rhabditina</taxon>
        <taxon>Rhabditomorpha</taxon>
        <taxon>Rhabditoidea</taxon>
        <taxon>Rhabditidae</taxon>
        <taxon>Peloderinae</taxon>
        <taxon>Caenorhabditis</taxon>
    </lineage>
</organism>
<accession>A0AAE9E8V8</accession>
<gene>
    <name evidence="3" type="ORF">L5515_014344</name>
</gene>